<dbReference type="GeneID" id="96778268"/>
<reference evidence="1 2" key="1">
    <citation type="submission" date="2019-08" db="EMBL/GenBank/DDBJ databases">
        <title>In-depth cultivation of the pig gut microbiome towards novel bacterial diversity and tailored functional studies.</title>
        <authorList>
            <person name="Wylensek D."/>
            <person name="Hitch T.C.A."/>
            <person name="Clavel T."/>
        </authorList>
    </citation>
    <scope>NUCLEOTIDE SEQUENCE [LARGE SCALE GENOMIC DNA]</scope>
    <source>
        <strain evidence="1 2">WCA-693-APC-5D-A</strain>
    </source>
</reference>
<dbReference type="RefSeq" id="WP_154406518.1">
    <property type="nucleotide sequence ID" value="NZ_JBGVGN010000095.1"/>
</dbReference>
<organism evidence="1 2">
    <name type="scientific">Anaerovibrio slackiae</name>
    <dbReference type="NCBI Taxonomy" id="2652309"/>
    <lineage>
        <taxon>Bacteria</taxon>
        <taxon>Bacillati</taxon>
        <taxon>Bacillota</taxon>
        <taxon>Negativicutes</taxon>
        <taxon>Selenomonadales</taxon>
        <taxon>Selenomonadaceae</taxon>
        <taxon>Anaerovibrio</taxon>
    </lineage>
</organism>
<protein>
    <submittedName>
        <fullName evidence="1">Uncharacterized protein</fullName>
    </submittedName>
</protein>
<proteinExistence type="predicted"/>
<dbReference type="AlphaFoldDB" id="A0A6I2UFB2"/>
<sequence length="69" mass="7766">MANMKIANIKSTRICAFCRNWYDPANAAIVPKAPQAGFFEYNHNARNKCMLTGLDQLSWASCGKFSCKF</sequence>
<evidence type="ECO:0000313" key="2">
    <source>
        <dbReference type="Proteomes" id="UP000433181"/>
    </source>
</evidence>
<name>A0A6I2UFB2_9FIRM</name>
<dbReference type="Proteomes" id="UP000433181">
    <property type="component" value="Unassembled WGS sequence"/>
</dbReference>
<gene>
    <name evidence="1" type="ORF">FYJ84_05015</name>
</gene>
<dbReference type="EMBL" id="VUNR01000007">
    <property type="protein sequence ID" value="MSU08349.1"/>
    <property type="molecule type" value="Genomic_DNA"/>
</dbReference>
<evidence type="ECO:0000313" key="1">
    <source>
        <dbReference type="EMBL" id="MSU08349.1"/>
    </source>
</evidence>
<keyword evidence="2" id="KW-1185">Reference proteome</keyword>
<comment type="caution">
    <text evidence="1">The sequence shown here is derived from an EMBL/GenBank/DDBJ whole genome shotgun (WGS) entry which is preliminary data.</text>
</comment>
<accession>A0A6I2UFB2</accession>